<feature type="transmembrane region" description="Helical" evidence="9">
    <location>
        <begin position="185"/>
        <end position="218"/>
    </location>
</feature>
<dbReference type="InterPro" id="IPR038731">
    <property type="entry name" value="RgtA/B/C-like"/>
</dbReference>
<proteinExistence type="predicted"/>
<evidence type="ECO:0000256" key="1">
    <source>
        <dbReference type="ARBA" id="ARBA00004651"/>
    </source>
</evidence>
<dbReference type="RefSeq" id="WP_253797531.1">
    <property type="nucleotide sequence ID" value="NZ_BAAAUB010000008.1"/>
</dbReference>
<evidence type="ECO:0000256" key="7">
    <source>
        <dbReference type="ARBA" id="ARBA00023136"/>
    </source>
</evidence>
<evidence type="ECO:0000256" key="5">
    <source>
        <dbReference type="ARBA" id="ARBA00022692"/>
    </source>
</evidence>
<comment type="caution">
    <text evidence="11">The sequence shown here is derived from an EMBL/GenBank/DDBJ whole genome shotgun (WGS) entry which is preliminary data.</text>
</comment>
<feature type="domain" description="Glycosyltransferase RgtA/B/C/D-like" evidence="10">
    <location>
        <begin position="93"/>
        <end position="241"/>
    </location>
</feature>
<dbReference type="EC" id="2.4.1.-" evidence="11"/>
<feature type="transmembrane region" description="Helical" evidence="9">
    <location>
        <begin position="224"/>
        <end position="245"/>
    </location>
</feature>
<evidence type="ECO:0000313" key="11">
    <source>
        <dbReference type="EMBL" id="MCP2309905.1"/>
    </source>
</evidence>
<keyword evidence="7 9" id="KW-0472">Membrane</keyword>
<feature type="compositionally biased region" description="Low complexity" evidence="8">
    <location>
        <begin position="1"/>
        <end position="13"/>
    </location>
</feature>
<dbReference type="GO" id="GO:0016757">
    <property type="term" value="F:glycosyltransferase activity"/>
    <property type="evidence" value="ECO:0007669"/>
    <property type="project" value="UniProtKB-KW"/>
</dbReference>
<comment type="subcellular location">
    <subcellularLocation>
        <location evidence="1">Cell membrane</location>
        <topology evidence="1">Multi-pass membrane protein</topology>
    </subcellularLocation>
</comment>
<gene>
    <name evidence="11" type="ORF">FHR36_003038</name>
</gene>
<feature type="region of interest" description="Disordered" evidence="8">
    <location>
        <begin position="1"/>
        <end position="25"/>
    </location>
</feature>
<evidence type="ECO:0000256" key="8">
    <source>
        <dbReference type="SAM" id="MobiDB-lite"/>
    </source>
</evidence>
<dbReference type="Proteomes" id="UP001206483">
    <property type="component" value="Unassembled WGS sequence"/>
</dbReference>
<dbReference type="EMBL" id="JAMZDX010000003">
    <property type="protein sequence ID" value="MCP2309905.1"/>
    <property type="molecule type" value="Genomic_DNA"/>
</dbReference>
<keyword evidence="2" id="KW-1003">Cell membrane</keyword>
<accession>A0ABT1IXM7</accession>
<keyword evidence="3 11" id="KW-0328">Glycosyltransferase</keyword>
<evidence type="ECO:0000256" key="3">
    <source>
        <dbReference type="ARBA" id="ARBA00022676"/>
    </source>
</evidence>
<feature type="transmembrane region" description="Helical" evidence="9">
    <location>
        <begin position="299"/>
        <end position="318"/>
    </location>
</feature>
<evidence type="ECO:0000256" key="4">
    <source>
        <dbReference type="ARBA" id="ARBA00022679"/>
    </source>
</evidence>
<keyword evidence="4 11" id="KW-0808">Transferase</keyword>
<organism evidence="11 12">
    <name type="scientific">Kitasatospora paracochleata</name>
    <dbReference type="NCBI Taxonomy" id="58354"/>
    <lineage>
        <taxon>Bacteria</taxon>
        <taxon>Bacillati</taxon>
        <taxon>Actinomycetota</taxon>
        <taxon>Actinomycetes</taxon>
        <taxon>Kitasatosporales</taxon>
        <taxon>Streptomycetaceae</taxon>
        <taxon>Kitasatospora</taxon>
    </lineage>
</organism>
<evidence type="ECO:0000256" key="6">
    <source>
        <dbReference type="ARBA" id="ARBA00022989"/>
    </source>
</evidence>
<feature type="transmembrane region" description="Helical" evidence="9">
    <location>
        <begin position="330"/>
        <end position="348"/>
    </location>
</feature>
<evidence type="ECO:0000256" key="9">
    <source>
        <dbReference type="SAM" id="Phobius"/>
    </source>
</evidence>
<dbReference type="PANTHER" id="PTHR33908">
    <property type="entry name" value="MANNOSYLTRANSFERASE YKCB-RELATED"/>
    <property type="match status" value="1"/>
</dbReference>
<keyword evidence="5 9" id="KW-0812">Transmembrane</keyword>
<reference evidence="11 12" key="1">
    <citation type="submission" date="2022-06" db="EMBL/GenBank/DDBJ databases">
        <title>Sequencing the genomes of 1000 actinobacteria strains.</title>
        <authorList>
            <person name="Klenk H.-P."/>
        </authorList>
    </citation>
    <scope>NUCLEOTIDE SEQUENCE [LARGE SCALE GENOMIC DNA]</scope>
    <source>
        <strain evidence="11 12">DSM 41656</strain>
    </source>
</reference>
<keyword evidence="12" id="KW-1185">Reference proteome</keyword>
<evidence type="ECO:0000313" key="12">
    <source>
        <dbReference type="Proteomes" id="UP001206483"/>
    </source>
</evidence>
<feature type="transmembrane region" description="Helical" evidence="9">
    <location>
        <begin position="106"/>
        <end position="126"/>
    </location>
</feature>
<feature type="transmembrane region" description="Helical" evidence="9">
    <location>
        <begin position="37"/>
        <end position="54"/>
    </location>
</feature>
<feature type="transmembrane region" description="Helical" evidence="9">
    <location>
        <begin position="159"/>
        <end position="178"/>
    </location>
</feature>
<feature type="transmembrane region" description="Helical" evidence="9">
    <location>
        <begin position="270"/>
        <end position="293"/>
    </location>
</feature>
<name>A0ABT1IXM7_9ACTN</name>
<protein>
    <submittedName>
        <fullName evidence="11">Mannosyltransferase</fullName>
        <ecNumber evidence="11">2.4.1.-</ecNumber>
    </submittedName>
</protein>
<keyword evidence="6 9" id="KW-1133">Transmembrane helix</keyword>
<evidence type="ECO:0000256" key="2">
    <source>
        <dbReference type="ARBA" id="ARBA00022475"/>
    </source>
</evidence>
<dbReference type="InterPro" id="IPR050297">
    <property type="entry name" value="LipidA_mod_glycosyltrf_83"/>
</dbReference>
<dbReference type="Pfam" id="PF13231">
    <property type="entry name" value="PMT_2"/>
    <property type="match status" value="1"/>
</dbReference>
<sequence>MARTTPLSDAPADPSAPPRSRRRPDSARAARRLLRSVWLWPVLATLACGLYRIATPVLWHDELATLSVVRRPAGAIWDMLQNVDAVHGTYYLLLHYWISVFGDSPAMLRLPTVLAMAGAAGCTALAGRRMFGERAGLAAGLVFALVPTVTRYAQEARSYAFVMLVAAGALLLLLRALERPGVVRWLCYAGAVAAAAYLHLVSLVFLGAHAVGVLLAWWRSRRDWRIPAGFALAALVGVAAAYPLVKLGEQQAGRQIGWITRPHLAELSTIWLQIFGGTLVTGAILLAAALAWGSDRRQSALFGSVLAVLPVAAIWVISQKASVSYFMPKYLFFVVPGWAVMAGAGLAVVRLRGMVVGLLALAVLAAPDLRAMHRPLSHADYTYPEPVTWFTPLDYRAAADLVAAGYRPGDAAAYGQQQWALWWGVDAGVRYYLPKNVRLRDVFLGLTGEQRADLWPSLTGDPVASLGPTPPPRIWLISKDDGGDPFTTLPPGYAKVLQDRYKLEKAEQVSGISVALLVRR</sequence>
<evidence type="ECO:0000259" key="10">
    <source>
        <dbReference type="Pfam" id="PF13231"/>
    </source>
</evidence>
<dbReference type="PANTHER" id="PTHR33908:SF3">
    <property type="entry name" value="UNDECAPRENYL PHOSPHATE-ALPHA-4-AMINO-4-DEOXY-L-ARABINOSE ARABINOSYL TRANSFERASE"/>
    <property type="match status" value="1"/>
</dbReference>